<reference evidence="2" key="1">
    <citation type="submission" date="2022-10" db="EMBL/GenBank/DDBJ databases">
        <authorList>
            <person name="Chen Y."/>
            <person name="Dougan E. K."/>
            <person name="Chan C."/>
            <person name="Rhodes N."/>
            <person name="Thang M."/>
        </authorList>
    </citation>
    <scope>NUCLEOTIDE SEQUENCE</scope>
</reference>
<comment type="caution">
    <text evidence="2">The sequence shown here is derived from an EMBL/GenBank/DDBJ whole genome shotgun (WGS) entry which is preliminary data.</text>
</comment>
<feature type="region of interest" description="Disordered" evidence="1">
    <location>
        <begin position="66"/>
        <end position="88"/>
    </location>
</feature>
<feature type="compositionally biased region" description="Basic and acidic residues" evidence="1">
    <location>
        <begin position="1"/>
        <end position="15"/>
    </location>
</feature>
<dbReference type="Proteomes" id="UP001152797">
    <property type="component" value="Unassembled WGS sequence"/>
</dbReference>
<feature type="compositionally biased region" description="Low complexity" evidence="1">
    <location>
        <begin position="70"/>
        <end position="88"/>
    </location>
</feature>
<dbReference type="EMBL" id="CAMXCT010000609">
    <property type="protein sequence ID" value="CAI3981090.1"/>
    <property type="molecule type" value="Genomic_DNA"/>
</dbReference>
<dbReference type="EMBL" id="CAMXCT030000609">
    <property type="protein sequence ID" value="CAL4768402.1"/>
    <property type="molecule type" value="Genomic_DNA"/>
</dbReference>
<sequence>MPETSKSPEAEKDQKWAAFGNEAEPAAAQVEWDAFGNQPAPKDSWSAFGSEVQVQISKPEEEADWAAFESASGPTATAPTTASTTAPTGDLWSKMSAFDDLLKEDDALGGSAGAVELGQALTSSVVDPETERPTETAEPNVPIASEGDDDSEFGDFAAGPSSSPEAEA</sequence>
<gene>
    <name evidence="2" type="ORF">C1SCF055_LOCUS8912</name>
</gene>
<protein>
    <submittedName>
        <fullName evidence="2">Uncharacterized protein</fullName>
    </submittedName>
</protein>
<dbReference type="EMBL" id="CAMXCT020000609">
    <property type="protein sequence ID" value="CAL1134465.1"/>
    <property type="molecule type" value="Genomic_DNA"/>
</dbReference>
<organism evidence="2">
    <name type="scientific">Cladocopium goreaui</name>
    <dbReference type="NCBI Taxonomy" id="2562237"/>
    <lineage>
        <taxon>Eukaryota</taxon>
        <taxon>Sar</taxon>
        <taxon>Alveolata</taxon>
        <taxon>Dinophyceae</taxon>
        <taxon>Suessiales</taxon>
        <taxon>Symbiodiniaceae</taxon>
        <taxon>Cladocopium</taxon>
    </lineage>
</organism>
<name>A0A9P1BX13_9DINO</name>
<dbReference type="AlphaFoldDB" id="A0A9P1BX13"/>
<feature type="region of interest" description="Disordered" evidence="1">
    <location>
        <begin position="1"/>
        <end position="23"/>
    </location>
</feature>
<evidence type="ECO:0000313" key="4">
    <source>
        <dbReference type="Proteomes" id="UP001152797"/>
    </source>
</evidence>
<feature type="compositionally biased region" description="Low complexity" evidence="1">
    <location>
        <begin position="157"/>
        <end position="168"/>
    </location>
</feature>
<keyword evidence="4" id="KW-1185">Reference proteome</keyword>
<reference evidence="3 4" key="2">
    <citation type="submission" date="2024-05" db="EMBL/GenBank/DDBJ databases">
        <authorList>
            <person name="Chen Y."/>
            <person name="Shah S."/>
            <person name="Dougan E. K."/>
            <person name="Thang M."/>
            <person name="Chan C."/>
        </authorList>
    </citation>
    <scope>NUCLEOTIDE SEQUENCE [LARGE SCALE GENOMIC DNA]</scope>
</reference>
<feature type="region of interest" description="Disordered" evidence="1">
    <location>
        <begin position="119"/>
        <end position="168"/>
    </location>
</feature>
<evidence type="ECO:0000313" key="3">
    <source>
        <dbReference type="EMBL" id="CAL4768402.1"/>
    </source>
</evidence>
<evidence type="ECO:0000256" key="1">
    <source>
        <dbReference type="SAM" id="MobiDB-lite"/>
    </source>
</evidence>
<evidence type="ECO:0000313" key="2">
    <source>
        <dbReference type="EMBL" id="CAI3981090.1"/>
    </source>
</evidence>
<accession>A0A9P1BX13</accession>
<proteinExistence type="predicted"/>